<evidence type="ECO:0000256" key="4">
    <source>
        <dbReference type="ARBA" id="ARBA00022701"/>
    </source>
</evidence>
<evidence type="ECO:0000256" key="3">
    <source>
        <dbReference type="ARBA" id="ARBA00022490"/>
    </source>
</evidence>
<feature type="domain" description="Gamma tubulin complex component protein N-terminal" evidence="8">
    <location>
        <begin position="281"/>
        <end position="585"/>
    </location>
</feature>
<feature type="compositionally biased region" description="Polar residues" evidence="6">
    <location>
        <begin position="166"/>
        <end position="176"/>
    </location>
</feature>
<dbReference type="GO" id="GO:0000278">
    <property type="term" value="P:mitotic cell cycle"/>
    <property type="evidence" value="ECO:0007669"/>
    <property type="project" value="TreeGrafter"/>
</dbReference>
<protein>
    <submittedName>
        <fullName evidence="9">Uncharacterized protein</fullName>
    </submittedName>
</protein>
<keyword evidence="5" id="KW-0206">Cytoskeleton</keyword>
<dbReference type="Gene3D" id="1.20.120.1900">
    <property type="entry name" value="Gamma-tubulin complex, C-terminal domain"/>
    <property type="match status" value="1"/>
</dbReference>
<dbReference type="eggNOG" id="KOG2000">
    <property type="taxonomic scope" value="Eukaryota"/>
</dbReference>
<proteinExistence type="inferred from homology"/>
<keyword evidence="4" id="KW-0493">Microtubule</keyword>
<dbReference type="GO" id="GO:0000922">
    <property type="term" value="C:spindle pole"/>
    <property type="evidence" value="ECO:0007669"/>
    <property type="project" value="InterPro"/>
</dbReference>
<evidence type="ECO:0000259" key="8">
    <source>
        <dbReference type="Pfam" id="PF17681"/>
    </source>
</evidence>
<evidence type="ECO:0000256" key="2">
    <source>
        <dbReference type="ARBA" id="ARBA00010337"/>
    </source>
</evidence>
<dbReference type="STRING" id="7370.A0A1I8N3G9"/>
<dbReference type="RefSeq" id="XP_005185990.2">
    <property type="nucleotide sequence ID" value="XM_005185933.4"/>
</dbReference>
<dbReference type="GO" id="GO:0051225">
    <property type="term" value="P:spindle assembly"/>
    <property type="evidence" value="ECO:0007669"/>
    <property type="project" value="TreeGrafter"/>
</dbReference>
<keyword evidence="3" id="KW-0963">Cytoplasm</keyword>
<dbReference type="OrthoDB" id="5860513at2759"/>
<dbReference type="KEGG" id="mde:101896888"/>
<feature type="compositionally biased region" description="Low complexity" evidence="6">
    <location>
        <begin position="154"/>
        <end position="165"/>
    </location>
</feature>
<evidence type="ECO:0000259" key="7">
    <source>
        <dbReference type="Pfam" id="PF04130"/>
    </source>
</evidence>
<feature type="region of interest" description="Disordered" evidence="6">
    <location>
        <begin position="1"/>
        <end position="20"/>
    </location>
</feature>
<evidence type="ECO:0000256" key="6">
    <source>
        <dbReference type="SAM" id="MobiDB-lite"/>
    </source>
</evidence>
<dbReference type="GO" id="GO:0043015">
    <property type="term" value="F:gamma-tubulin binding"/>
    <property type="evidence" value="ECO:0007669"/>
    <property type="project" value="InterPro"/>
</dbReference>
<dbReference type="InterPro" id="IPR007259">
    <property type="entry name" value="GCP"/>
</dbReference>
<dbReference type="InterPro" id="IPR042241">
    <property type="entry name" value="GCP_C_sf"/>
</dbReference>
<accession>A0A1I8N3G9</accession>
<comment type="subcellular location">
    <subcellularLocation>
        <location evidence="1">Cytoplasm</location>
        <location evidence="1">Cytoskeleton</location>
    </subcellularLocation>
</comment>
<dbReference type="GO" id="GO:0051321">
    <property type="term" value="P:meiotic cell cycle"/>
    <property type="evidence" value="ECO:0007669"/>
    <property type="project" value="TreeGrafter"/>
</dbReference>
<dbReference type="InterPro" id="IPR041470">
    <property type="entry name" value="GCP_N"/>
</dbReference>
<feature type="domain" description="Gamma tubulin complex component C-terminal" evidence="7">
    <location>
        <begin position="590"/>
        <end position="922"/>
    </location>
</feature>
<dbReference type="GO" id="GO:0007020">
    <property type="term" value="P:microtubule nucleation"/>
    <property type="evidence" value="ECO:0007669"/>
    <property type="project" value="InterPro"/>
</dbReference>
<evidence type="ECO:0000313" key="9">
    <source>
        <dbReference type="EnsemblMetazoa" id="MDOA011141-PA"/>
    </source>
</evidence>
<dbReference type="GO" id="GO:0031122">
    <property type="term" value="P:cytoplasmic microtubule organization"/>
    <property type="evidence" value="ECO:0007669"/>
    <property type="project" value="TreeGrafter"/>
</dbReference>
<dbReference type="PANTHER" id="PTHR19302">
    <property type="entry name" value="GAMMA TUBULIN COMPLEX PROTEIN"/>
    <property type="match status" value="1"/>
</dbReference>
<organism evidence="9">
    <name type="scientific">Musca domestica</name>
    <name type="common">House fly</name>
    <dbReference type="NCBI Taxonomy" id="7370"/>
    <lineage>
        <taxon>Eukaryota</taxon>
        <taxon>Metazoa</taxon>
        <taxon>Ecdysozoa</taxon>
        <taxon>Arthropoda</taxon>
        <taxon>Hexapoda</taxon>
        <taxon>Insecta</taxon>
        <taxon>Pterygota</taxon>
        <taxon>Neoptera</taxon>
        <taxon>Endopterygota</taxon>
        <taxon>Diptera</taxon>
        <taxon>Brachycera</taxon>
        <taxon>Muscomorpha</taxon>
        <taxon>Muscoidea</taxon>
        <taxon>Muscidae</taxon>
        <taxon>Musca</taxon>
    </lineage>
</organism>
<comment type="similarity">
    <text evidence="2">Belongs to the TUBGCP family.</text>
</comment>
<evidence type="ECO:0000256" key="5">
    <source>
        <dbReference type="ARBA" id="ARBA00023212"/>
    </source>
</evidence>
<gene>
    <name evidence="9" type="primary">101896888</name>
</gene>
<dbReference type="InterPro" id="IPR040457">
    <property type="entry name" value="GCP_C"/>
</dbReference>
<reference evidence="9" key="1">
    <citation type="submission" date="2020-05" db="UniProtKB">
        <authorList>
            <consortium name="EnsemblMetazoa"/>
        </authorList>
    </citation>
    <scope>IDENTIFICATION</scope>
    <source>
        <strain evidence="9">Aabys</strain>
    </source>
</reference>
<dbReference type="AlphaFoldDB" id="A0A1I8N3G9"/>
<feature type="region of interest" description="Disordered" evidence="6">
    <location>
        <begin position="149"/>
        <end position="176"/>
    </location>
</feature>
<dbReference type="Pfam" id="PF17681">
    <property type="entry name" value="GCP_N_terminal"/>
    <property type="match status" value="1"/>
</dbReference>
<evidence type="ECO:0000256" key="1">
    <source>
        <dbReference type="ARBA" id="ARBA00004245"/>
    </source>
</evidence>
<name>A0A1I8N3G9_MUSDO</name>
<dbReference type="GO" id="GO:0000930">
    <property type="term" value="C:gamma-tubulin complex"/>
    <property type="evidence" value="ECO:0007669"/>
    <property type="project" value="TreeGrafter"/>
</dbReference>
<dbReference type="VEuPathDB" id="VectorBase:MDOMA2_014211"/>
<dbReference type="GO" id="GO:0005874">
    <property type="term" value="C:microtubule"/>
    <property type="evidence" value="ECO:0007669"/>
    <property type="project" value="UniProtKB-KW"/>
</dbReference>
<feature type="region of interest" description="Disordered" evidence="6">
    <location>
        <begin position="227"/>
        <end position="246"/>
    </location>
</feature>
<dbReference type="GO" id="GO:0051011">
    <property type="term" value="F:microtubule minus-end binding"/>
    <property type="evidence" value="ECO:0007669"/>
    <property type="project" value="TreeGrafter"/>
</dbReference>
<dbReference type="VEuPathDB" id="VectorBase:MDOA011141"/>
<sequence>MSFNASPSPSLGLNSPSGVPLSTAGRSNYKDIYDLLERLCKSFTGAKSNHRDILRHVTQYISNCPSALGSTMPYDESSLLTKITQHLNATQASGTAHTASILRGSSGGSTNNAALFLNLNEQLKSSQLEARQRNALLTFLLFMADSKYTTENGSSSNPSVPPSFSRTRYSNPNASLPPNNTLQTLRGHTFHKAQNSTTFVGNGGVSSGIYNSSDINHKISVLRQSNYQTGNHSGSENDSTPSSVSMIPTAASTQFPLRAGSIGPDPSKMLETQSNINDDIVQNVIYAFTGIPGKYLKKDVVSGKFKLDVKAKNLNVVQAGMMLRLAELGYYHDLVKSYTDTKSGLCALGLMGQGFISALRAELTKYYGMVALLQEQLNKQKQTEKGSLHSITNRQERLTLMKILVWSVDPLQRLQLLAAIAEACQEKKGGALASTVHGFLSSGNPMVKNLAKELLVAICGPLYQMLTKWLLEGEICDPHGEFFIECLVEVGPDRLWHDKYRVRSSMLPNFVTTDMANKILVTGKSINFLCEICEDKQPVKGRDELRQCIEENAEHIFSAVADTKLHSTIDSIYLNTSKRVLDIVMGPHKLLEHLQAMRRYLLLGQGDFIGILMENLKSELDKPAKELYSYDLSSIMDAAIRSTNAQYDDPEILNHLDVRLMSPCDGDIGWDILSLQYTVRGPLATMLEPSMRIYQVLFKPLWRMKHMEFVLSSKIWKDQKCNSKPLRPMASELDKVLYRLHLFTSEMIHFIHQMQYYILFEVIECSWAELQEKVQNAKALDDILNAHDEFLTTIKCGAFLDSNSGDLCHNMETVYEAIVRLEVWQDKFYELCFRELNARKEFDKNVLESEKLGKFGVTAEKKLERDQEHKIFEQTLSSYHKSLENIGGDYEAAVRCFLLALNSNNDHNLQLFGIRLDFNEYYKKRDQRLGVPLTFEHMRMSNIYFNNSKSLLGSRIN</sequence>
<dbReference type="EnsemblMetazoa" id="MDOA011141-RA">
    <property type="protein sequence ID" value="MDOA011141-PA"/>
    <property type="gene ID" value="MDOA011141"/>
</dbReference>
<dbReference type="Pfam" id="PF04130">
    <property type="entry name" value="GCP_C_terminal"/>
    <property type="match status" value="1"/>
</dbReference>
<dbReference type="PANTHER" id="PTHR19302:SF14">
    <property type="entry name" value="GAMMA-TUBULIN COMPLEX COMPONENT 3"/>
    <property type="match status" value="1"/>
</dbReference>